<feature type="domain" description="AAA+ ATPase" evidence="1">
    <location>
        <begin position="215"/>
        <end position="356"/>
    </location>
</feature>
<proteinExistence type="predicted"/>
<accession>A0A133YFP8</accession>
<dbReference type="Pfam" id="PF01695">
    <property type="entry name" value="IstB_IS21"/>
    <property type="match status" value="1"/>
</dbReference>
<dbReference type="OrthoDB" id="9776217at2"/>
<dbReference type="InterPro" id="IPR027417">
    <property type="entry name" value="P-loop_NTPase"/>
</dbReference>
<dbReference type="AlphaFoldDB" id="A0A133YFP8"/>
<keyword evidence="3" id="KW-1185">Reference proteome</keyword>
<organism evidence="2 3">
    <name type="scientific">Amygdalobacter nucleatus</name>
    <dbReference type="NCBI Taxonomy" id="3029274"/>
    <lineage>
        <taxon>Bacteria</taxon>
        <taxon>Bacillati</taxon>
        <taxon>Bacillota</taxon>
        <taxon>Clostridia</taxon>
        <taxon>Eubacteriales</taxon>
        <taxon>Oscillospiraceae</taxon>
        <taxon>Amygdalobacter</taxon>
    </lineage>
</organism>
<gene>
    <name evidence="2" type="ORF">HMPREF1872_00493</name>
</gene>
<dbReference type="Proteomes" id="UP000070080">
    <property type="component" value="Unassembled WGS sequence"/>
</dbReference>
<dbReference type="STRING" id="1497955.HMPREF1872_00493"/>
<dbReference type="GO" id="GO:0005524">
    <property type="term" value="F:ATP binding"/>
    <property type="evidence" value="ECO:0007669"/>
    <property type="project" value="InterPro"/>
</dbReference>
<dbReference type="SMART" id="SM00382">
    <property type="entry name" value="AAA"/>
    <property type="match status" value="1"/>
</dbReference>
<dbReference type="PANTHER" id="PTHR30050">
    <property type="entry name" value="CHROMOSOMAL REPLICATION INITIATOR PROTEIN DNAA"/>
    <property type="match status" value="1"/>
</dbReference>
<evidence type="ECO:0000259" key="1">
    <source>
        <dbReference type="SMART" id="SM00382"/>
    </source>
</evidence>
<evidence type="ECO:0000313" key="2">
    <source>
        <dbReference type="EMBL" id="KXB42019.1"/>
    </source>
</evidence>
<reference evidence="3" key="1">
    <citation type="submission" date="2016-01" db="EMBL/GenBank/DDBJ databases">
        <authorList>
            <person name="Mitreva M."/>
            <person name="Pepin K.H."/>
            <person name="Mihindukulasuriya K.A."/>
            <person name="Fulton R."/>
            <person name="Fronick C."/>
            <person name="O'Laughlin M."/>
            <person name="Miner T."/>
            <person name="Herter B."/>
            <person name="Rosa B.A."/>
            <person name="Cordes M."/>
            <person name="Tomlinson C."/>
            <person name="Wollam A."/>
            <person name="Palsikar V.B."/>
            <person name="Mardis E.R."/>
            <person name="Wilson R.K."/>
        </authorList>
    </citation>
    <scope>NUCLEOTIDE SEQUENCE [LARGE SCALE GENOMIC DNA]</scope>
    <source>
        <strain evidence="3">KA00274</strain>
    </source>
</reference>
<comment type="caution">
    <text evidence="2">The sequence shown here is derived from an EMBL/GenBank/DDBJ whole genome shotgun (WGS) entry which is preliminary data.</text>
</comment>
<dbReference type="RefSeq" id="WP_066713453.1">
    <property type="nucleotide sequence ID" value="NZ_JARFNM010000001.1"/>
</dbReference>
<dbReference type="Gene3D" id="3.40.50.300">
    <property type="entry name" value="P-loop containing nucleotide triphosphate hydrolases"/>
    <property type="match status" value="1"/>
</dbReference>
<dbReference type="PANTHER" id="PTHR30050:SF4">
    <property type="entry name" value="ATP-BINDING PROTEIN RV3427C IN INSERTION SEQUENCE-RELATED"/>
    <property type="match status" value="1"/>
</dbReference>
<evidence type="ECO:0000313" key="3">
    <source>
        <dbReference type="Proteomes" id="UP000070080"/>
    </source>
</evidence>
<dbReference type="EMBL" id="LSCV01000008">
    <property type="protein sequence ID" value="KXB42019.1"/>
    <property type="molecule type" value="Genomic_DNA"/>
</dbReference>
<protein>
    <recommendedName>
        <fullName evidence="1">AAA+ ATPase domain-containing protein</fullName>
    </recommendedName>
</protein>
<dbReference type="SUPFAM" id="SSF52540">
    <property type="entry name" value="P-loop containing nucleoside triphosphate hydrolases"/>
    <property type="match status" value="1"/>
</dbReference>
<dbReference type="InterPro" id="IPR002611">
    <property type="entry name" value="IstB_ATP-bd"/>
</dbReference>
<dbReference type="GO" id="GO:0006260">
    <property type="term" value="P:DNA replication"/>
    <property type="evidence" value="ECO:0007669"/>
    <property type="project" value="TreeGrafter"/>
</dbReference>
<dbReference type="InterPro" id="IPR003593">
    <property type="entry name" value="AAA+_ATPase"/>
</dbReference>
<name>A0A133YFP8_9FIRM</name>
<sequence>MSLDYLDNIYKARKNKAATKLSGLKTWLLAHDANLKAKRLKLTDLHAKLIDLTRQAVSQADCHDLKTYAPYTALLAETKLAEQDFNTAVKQACAEYCQRQNYALYECSLCLDRGYIELQSNTEIETTPKQIACPNCFPKLCRQYLQSLNLWQINHSNQDDNRLEEPVLDIYRLKNSAEVFTEQKDNYEMNYKYALRFSENIIQAELASSNTLADCKDNLFISGAAGSGKSYLAAKIAEYVLRHGVLAIYITADSLADLFKQQEFLKTSYAPDLRQLDYVKTCFSLIYQAPLLVIDDLAVSNLQVPHLLKLFNQLGAKQHLVLTTNLSADDIVQTYGERILSRLLYRAEPIDFLTADLRLGI</sequence>